<evidence type="ECO:0000256" key="2">
    <source>
        <dbReference type="ARBA" id="ARBA00008072"/>
    </source>
</evidence>
<evidence type="ECO:0000256" key="9">
    <source>
        <dbReference type="ARBA" id="ARBA00024074"/>
    </source>
</evidence>
<dbReference type="Pfam" id="PF08240">
    <property type="entry name" value="ADH_N"/>
    <property type="match status" value="1"/>
</dbReference>
<comment type="caution">
    <text evidence="13">The sequence shown here is derived from an EMBL/GenBank/DDBJ whole genome shotgun (WGS) entry which is preliminary data.</text>
</comment>
<dbReference type="EC" id="1.1.1.2" evidence="9"/>
<comment type="catalytic activity">
    <reaction evidence="10">
        <text>a primary alcohol + NADP(+) = an aldehyde + NADPH + H(+)</text>
        <dbReference type="Rhea" id="RHEA:15937"/>
        <dbReference type="ChEBI" id="CHEBI:15378"/>
        <dbReference type="ChEBI" id="CHEBI:15734"/>
        <dbReference type="ChEBI" id="CHEBI:17478"/>
        <dbReference type="ChEBI" id="CHEBI:57783"/>
        <dbReference type="ChEBI" id="CHEBI:58349"/>
        <dbReference type="EC" id="1.1.1.2"/>
    </reaction>
    <physiologicalReaction direction="left-to-right" evidence="10">
        <dbReference type="Rhea" id="RHEA:15938"/>
    </physiologicalReaction>
    <physiologicalReaction direction="right-to-left" evidence="10">
        <dbReference type="Rhea" id="RHEA:15939"/>
    </physiologicalReaction>
</comment>
<gene>
    <name evidence="13" type="ORF">N7509_006136</name>
</gene>
<reference evidence="13" key="1">
    <citation type="submission" date="2022-12" db="EMBL/GenBank/DDBJ databases">
        <authorList>
            <person name="Petersen C."/>
        </authorList>
    </citation>
    <scope>NUCLEOTIDE SEQUENCE</scope>
    <source>
        <strain evidence="13">IBT 29677</strain>
    </source>
</reference>
<dbReference type="InterPro" id="IPR036291">
    <property type="entry name" value="NAD(P)-bd_dom_sf"/>
</dbReference>
<comment type="subunit">
    <text evidence="3">Homodimer.</text>
</comment>
<dbReference type="PROSITE" id="PS00059">
    <property type="entry name" value="ADH_ZINC"/>
    <property type="match status" value="1"/>
</dbReference>
<reference evidence="13" key="2">
    <citation type="journal article" date="2023" name="IMA Fungus">
        <title>Comparative genomic study of the Penicillium genus elucidates a diverse pangenome and 15 lateral gene transfer events.</title>
        <authorList>
            <person name="Petersen C."/>
            <person name="Sorensen T."/>
            <person name="Nielsen M.R."/>
            <person name="Sondergaard T.E."/>
            <person name="Sorensen J.L."/>
            <person name="Fitzpatrick D.A."/>
            <person name="Frisvad J.C."/>
            <person name="Nielsen K.L."/>
        </authorList>
    </citation>
    <scope>NUCLEOTIDE SEQUENCE</scope>
    <source>
        <strain evidence="13">IBT 29677</strain>
    </source>
</reference>
<dbReference type="GeneID" id="81369753"/>
<evidence type="ECO:0000259" key="12">
    <source>
        <dbReference type="SMART" id="SM00829"/>
    </source>
</evidence>
<dbReference type="FunFam" id="3.40.50.720:FF:000158">
    <property type="entry name" value="Zinc-binding alcohol dehydrogenase"/>
    <property type="match status" value="1"/>
</dbReference>
<evidence type="ECO:0000256" key="3">
    <source>
        <dbReference type="ARBA" id="ARBA00011738"/>
    </source>
</evidence>
<dbReference type="Proteomes" id="UP001147747">
    <property type="component" value="Unassembled WGS sequence"/>
</dbReference>
<protein>
    <recommendedName>
        <fullName evidence="9">alcohol dehydrogenase (NADP(+))</fullName>
        <ecNumber evidence="9">1.1.1.2</ecNumber>
    </recommendedName>
</protein>
<evidence type="ECO:0000256" key="1">
    <source>
        <dbReference type="ARBA" id="ARBA00001947"/>
    </source>
</evidence>
<dbReference type="SUPFAM" id="SSF51735">
    <property type="entry name" value="NAD(P)-binding Rossmann-fold domains"/>
    <property type="match status" value="1"/>
</dbReference>
<feature type="domain" description="Enoyl reductase (ER)" evidence="12">
    <location>
        <begin position="19"/>
        <end position="318"/>
    </location>
</feature>
<dbReference type="InterPro" id="IPR013154">
    <property type="entry name" value="ADH-like_N"/>
</dbReference>
<keyword evidence="7" id="KW-0521">NADP</keyword>
<evidence type="ECO:0000256" key="8">
    <source>
        <dbReference type="ARBA" id="ARBA00023002"/>
    </source>
</evidence>
<dbReference type="AlphaFoldDB" id="A0A9W9W3V3"/>
<accession>A0A9W9W3V3</accession>
<dbReference type="InterPro" id="IPR011032">
    <property type="entry name" value="GroES-like_sf"/>
</dbReference>
<dbReference type="InterPro" id="IPR020843">
    <property type="entry name" value="ER"/>
</dbReference>
<keyword evidence="4" id="KW-0597">Phosphoprotein</keyword>
<evidence type="ECO:0000256" key="7">
    <source>
        <dbReference type="ARBA" id="ARBA00022857"/>
    </source>
</evidence>
<evidence type="ECO:0000313" key="14">
    <source>
        <dbReference type="Proteomes" id="UP001147747"/>
    </source>
</evidence>
<comment type="similarity">
    <text evidence="2 11">Belongs to the zinc-containing alcohol dehydrogenase family.</text>
</comment>
<dbReference type="Pfam" id="PF00107">
    <property type="entry name" value="ADH_zinc_N"/>
    <property type="match status" value="1"/>
</dbReference>
<evidence type="ECO:0000256" key="4">
    <source>
        <dbReference type="ARBA" id="ARBA00022553"/>
    </source>
</evidence>
<evidence type="ECO:0000256" key="6">
    <source>
        <dbReference type="ARBA" id="ARBA00022833"/>
    </source>
</evidence>
<evidence type="ECO:0000313" key="13">
    <source>
        <dbReference type="EMBL" id="KAJ5398023.1"/>
    </source>
</evidence>
<dbReference type="Gene3D" id="3.40.50.720">
    <property type="entry name" value="NAD(P)-binding Rossmann-like Domain"/>
    <property type="match status" value="1"/>
</dbReference>
<keyword evidence="5 11" id="KW-0479">Metal-binding</keyword>
<dbReference type="SMART" id="SM00829">
    <property type="entry name" value="PKS_ER"/>
    <property type="match status" value="1"/>
</dbReference>
<keyword evidence="14" id="KW-1185">Reference proteome</keyword>
<dbReference type="InterPro" id="IPR002328">
    <property type="entry name" value="ADH_Zn_CS"/>
</dbReference>
<name>A0A9W9W3V3_9EURO</name>
<dbReference type="GO" id="GO:0008270">
    <property type="term" value="F:zinc ion binding"/>
    <property type="evidence" value="ECO:0007669"/>
    <property type="project" value="InterPro"/>
</dbReference>
<evidence type="ECO:0000256" key="11">
    <source>
        <dbReference type="RuleBase" id="RU361277"/>
    </source>
</evidence>
<sequence>MVYPDTFDGFMVNSHEKWSDFRKEEFKPKPLDEWDVEIAIEACGVCGSDVHTLTGGWGQAKLPVCVGHEVVGKVVALGQKATTVKIGDRVGVGAQVYACLKCKVCKSGNENYCPHQVDTYNCYYPDNSMAYGGYSSHIRAHEYFVFSIPDSIESSIAAPMLCAGITSYSPLSRAKIGPGKTVGVVGIGGLGHFGILFAAAMGADVYAISHSPGKEADAKALGAKGFISTKGKDWNVPFKNTFDFILNTTDATDRFDISAYFSILTINGNFHTVGISDKAFPPLRTQDMMGNGCSISASHIGSREEVQAMLQLAAKLNIKRSVSSFMFDYAGYFRADNCSWVETIDISEDGCKAAVEKVFNGKAKYRVTLVGYDKVFGTRA</sequence>
<dbReference type="EMBL" id="JAPZBU010000006">
    <property type="protein sequence ID" value="KAJ5398023.1"/>
    <property type="molecule type" value="Genomic_DNA"/>
</dbReference>
<comment type="cofactor">
    <cofactor evidence="1 11">
        <name>Zn(2+)</name>
        <dbReference type="ChEBI" id="CHEBI:29105"/>
    </cofactor>
</comment>
<dbReference type="InterPro" id="IPR047109">
    <property type="entry name" value="CAD-like"/>
</dbReference>
<dbReference type="PANTHER" id="PTHR42683">
    <property type="entry name" value="ALDEHYDE REDUCTASE"/>
    <property type="match status" value="1"/>
</dbReference>
<dbReference type="Gene3D" id="3.90.180.10">
    <property type="entry name" value="Medium-chain alcohol dehydrogenases, catalytic domain"/>
    <property type="match status" value="1"/>
</dbReference>
<evidence type="ECO:0000256" key="5">
    <source>
        <dbReference type="ARBA" id="ARBA00022723"/>
    </source>
</evidence>
<keyword evidence="8" id="KW-0560">Oxidoreductase</keyword>
<dbReference type="GO" id="GO:0006066">
    <property type="term" value="P:alcohol metabolic process"/>
    <property type="evidence" value="ECO:0007669"/>
    <property type="project" value="UniProtKB-ARBA"/>
</dbReference>
<dbReference type="GO" id="GO:0008106">
    <property type="term" value="F:alcohol dehydrogenase (NADP+) activity"/>
    <property type="evidence" value="ECO:0007669"/>
    <property type="project" value="UniProtKB-EC"/>
</dbReference>
<dbReference type="SUPFAM" id="SSF50129">
    <property type="entry name" value="GroES-like"/>
    <property type="match status" value="1"/>
</dbReference>
<keyword evidence="6 11" id="KW-0862">Zinc</keyword>
<dbReference type="CDD" id="cd05283">
    <property type="entry name" value="CAD1"/>
    <property type="match status" value="1"/>
</dbReference>
<dbReference type="InterPro" id="IPR013149">
    <property type="entry name" value="ADH-like_C"/>
</dbReference>
<organism evidence="13 14">
    <name type="scientific">Penicillium cosmopolitanum</name>
    <dbReference type="NCBI Taxonomy" id="1131564"/>
    <lineage>
        <taxon>Eukaryota</taxon>
        <taxon>Fungi</taxon>
        <taxon>Dikarya</taxon>
        <taxon>Ascomycota</taxon>
        <taxon>Pezizomycotina</taxon>
        <taxon>Eurotiomycetes</taxon>
        <taxon>Eurotiomycetidae</taxon>
        <taxon>Eurotiales</taxon>
        <taxon>Aspergillaceae</taxon>
        <taxon>Penicillium</taxon>
    </lineage>
</organism>
<proteinExistence type="inferred from homology"/>
<dbReference type="OrthoDB" id="1879366at2759"/>
<evidence type="ECO:0000256" key="10">
    <source>
        <dbReference type="ARBA" id="ARBA00050997"/>
    </source>
</evidence>
<dbReference type="RefSeq" id="XP_056490075.1">
    <property type="nucleotide sequence ID" value="XM_056630773.1"/>
</dbReference>